<dbReference type="Proteomes" id="UP000199159">
    <property type="component" value="Unassembled WGS sequence"/>
</dbReference>
<dbReference type="STRING" id="930152.SAMN05216565_103415"/>
<evidence type="ECO:0000259" key="1">
    <source>
        <dbReference type="Pfam" id="PF12804"/>
    </source>
</evidence>
<reference evidence="3" key="1">
    <citation type="submission" date="2016-10" db="EMBL/GenBank/DDBJ databases">
        <authorList>
            <person name="Varghese N."/>
            <person name="Submissions S."/>
        </authorList>
    </citation>
    <scope>NUCLEOTIDE SEQUENCE [LARGE SCALE GENOMIC DNA]</scope>
    <source>
        <strain evidence="3">IBRC-M10078</strain>
    </source>
</reference>
<dbReference type="AlphaFoldDB" id="A0A1H0TDH0"/>
<evidence type="ECO:0000313" key="2">
    <source>
        <dbReference type="EMBL" id="SDP51668.1"/>
    </source>
</evidence>
<accession>A0A1H0TDH0</accession>
<name>A0A1H0TDH0_9BACI</name>
<dbReference type="RefSeq" id="WP_090852389.1">
    <property type="nucleotide sequence ID" value="NZ_FNJU01000003.1"/>
</dbReference>
<protein>
    <submittedName>
        <fullName evidence="2">Molybdenum cofactor cytidylyltransferase</fullName>
    </submittedName>
</protein>
<dbReference type="CDD" id="cd04182">
    <property type="entry name" value="GT_2_like_f"/>
    <property type="match status" value="1"/>
</dbReference>
<feature type="domain" description="MobA-like NTP transferase" evidence="1">
    <location>
        <begin position="8"/>
        <end position="181"/>
    </location>
</feature>
<dbReference type="PANTHER" id="PTHR43777:SF1">
    <property type="entry name" value="MOLYBDENUM COFACTOR CYTIDYLYLTRANSFERASE"/>
    <property type="match status" value="1"/>
</dbReference>
<keyword evidence="2" id="KW-0548">Nucleotidyltransferase</keyword>
<dbReference type="GO" id="GO:0016779">
    <property type="term" value="F:nucleotidyltransferase activity"/>
    <property type="evidence" value="ECO:0007669"/>
    <property type="project" value="UniProtKB-KW"/>
</dbReference>
<dbReference type="InterPro" id="IPR029044">
    <property type="entry name" value="Nucleotide-diphossugar_trans"/>
</dbReference>
<dbReference type="Gene3D" id="3.90.550.10">
    <property type="entry name" value="Spore Coat Polysaccharide Biosynthesis Protein SpsA, Chain A"/>
    <property type="match status" value="1"/>
</dbReference>
<keyword evidence="3" id="KW-1185">Reference proteome</keyword>
<dbReference type="EMBL" id="FNJU01000003">
    <property type="protein sequence ID" value="SDP51668.1"/>
    <property type="molecule type" value="Genomic_DNA"/>
</dbReference>
<dbReference type="PANTHER" id="PTHR43777">
    <property type="entry name" value="MOLYBDENUM COFACTOR CYTIDYLYLTRANSFERASE"/>
    <property type="match status" value="1"/>
</dbReference>
<keyword evidence="2" id="KW-0808">Transferase</keyword>
<gene>
    <name evidence="2" type="ORF">SAMN05216565_103415</name>
</gene>
<evidence type="ECO:0000313" key="3">
    <source>
        <dbReference type="Proteomes" id="UP000199159"/>
    </source>
</evidence>
<dbReference type="InterPro" id="IPR025877">
    <property type="entry name" value="MobA-like_NTP_Trfase"/>
</dbReference>
<dbReference type="Pfam" id="PF12804">
    <property type="entry name" value="NTP_transf_3"/>
    <property type="match status" value="1"/>
</dbReference>
<proteinExistence type="predicted"/>
<sequence>MREGGVVGIYLAAGKSSRMGTHKLSLPFGNISLGSFALQTILSSPLKSTIIVTKTEDKLNWISPSFLSEELAFKWKIISSPNSNLGQSESLKAGLTQASFLNAQAVIIFLADQPFVSSIMIQKLFCEYKEIISVKVLEKKTDFIAASINGIIKPPIIFLSHSFPKLFTLTGDQGARSLINNGQLKGKIISFNDEKLFLDVDTEHDYNFALSNLTVKN</sequence>
<organism evidence="2 3">
    <name type="scientific">Litchfieldia salsa</name>
    <dbReference type="NCBI Taxonomy" id="930152"/>
    <lineage>
        <taxon>Bacteria</taxon>
        <taxon>Bacillati</taxon>
        <taxon>Bacillota</taxon>
        <taxon>Bacilli</taxon>
        <taxon>Bacillales</taxon>
        <taxon>Bacillaceae</taxon>
        <taxon>Litchfieldia</taxon>
    </lineage>
</organism>
<dbReference type="SUPFAM" id="SSF53448">
    <property type="entry name" value="Nucleotide-diphospho-sugar transferases"/>
    <property type="match status" value="1"/>
</dbReference>
<dbReference type="OrthoDB" id="285216at2"/>